<keyword evidence="1" id="KW-0732">Signal</keyword>
<feature type="domain" description="Lipid/polyisoprenoid-binding YceI-like" evidence="2">
    <location>
        <begin position="43"/>
        <end position="201"/>
    </location>
</feature>
<dbReference type="InterPro" id="IPR007372">
    <property type="entry name" value="Lipid/polyisoprenoid-bd_YceI"/>
</dbReference>
<feature type="signal peptide" evidence="1">
    <location>
        <begin position="1"/>
        <end position="37"/>
    </location>
</feature>
<name>A0ABY8FA16_9HYPH</name>
<dbReference type="SUPFAM" id="SSF101874">
    <property type="entry name" value="YceI-like"/>
    <property type="match status" value="1"/>
</dbReference>
<gene>
    <name evidence="3" type="ORF">K1718_12675</name>
</gene>
<reference evidence="3 4" key="1">
    <citation type="submission" date="2023-03" db="EMBL/GenBank/DDBJ databases">
        <title>Roseibium porphyridii sp. nov. and Roseibium rhodosorbium sp. nov. isolated from marine algae, Porphyridium cruentum and Rhodosorus marinus, respectively.</title>
        <authorList>
            <person name="Lee M.W."/>
            <person name="Choi B.J."/>
            <person name="Lee J.K."/>
            <person name="Choi D.G."/>
            <person name="Baek J.H."/>
            <person name="Bayburt H."/>
            <person name="Kim J.M."/>
            <person name="Han D.M."/>
            <person name="Kim K.H."/>
            <person name="Jeon C.O."/>
        </authorList>
    </citation>
    <scope>NUCLEOTIDE SEQUENCE [LARGE SCALE GENOMIC DNA]</scope>
    <source>
        <strain evidence="3 4">KMA01</strain>
    </source>
</reference>
<evidence type="ECO:0000313" key="4">
    <source>
        <dbReference type="Proteomes" id="UP001209803"/>
    </source>
</evidence>
<dbReference type="EMBL" id="CP120863">
    <property type="protein sequence ID" value="WFE92176.1"/>
    <property type="molecule type" value="Genomic_DNA"/>
</dbReference>
<organism evidence="3 4">
    <name type="scientific">Roseibium porphyridii</name>
    <dbReference type="NCBI Taxonomy" id="2866279"/>
    <lineage>
        <taxon>Bacteria</taxon>
        <taxon>Pseudomonadati</taxon>
        <taxon>Pseudomonadota</taxon>
        <taxon>Alphaproteobacteria</taxon>
        <taxon>Hyphomicrobiales</taxon>
        <taxon>Stappiaceae</taxon>
        <taxon>Roseibium</taxon>
    </lineage>
</organism>
<dbReference type="SMART" id="SM00867">
    <property type="entry name" value="YceI"/>
    <property type="match status" value="1"/>
</dbReference>
<protein>
    <submittedName>
        <fullName evidence="3">YceI family protein</fullName>
    </submittedName>
</protein>
<proteinExistence type="predicted"/>
<dbReference type="InterPro" id="IPR036761">
    <property type="entry name" value="TTHA0802/YceI-like_sf"/>
</dbReference>
<dbReference type="PANTHER" id="PTHR34406">
    <property type="entry name" value="PROTEIN YCEI"/>
    <property type="match status" value="1"/>
</dbReference>
<dbReference type="Proteomes" id="UP001209803">
    <property type="component" value="Chromosome"/>
</dbReference>
<feature type="chain" id="PRO_5046959334" evidence="1">
    <location>
        <begin position="38"/>
        <end position="203"/>
    </location>
</feature>
<keyword evidence="4" id="KW-1185">Reference proteome</keyword>
<accession>A0ABY8FA16</accession>
<evidence type="ECO:0000259" key="2">
    <source>
        <dbReference type="SMART" id="SM00867"/>
    </source>
</evidence>
<evidence type="ECO:0000256" key="1">
    <source>
        <dbReference type="SAM" id="SignalP"/>
    </source>
</evidence>
<dbReference type="RefSeq" id="WP_152501260.1">
    <property type="nucleotide sequence ID" value="NZ_CP120863.1"/>
</dbReference>
<dbReference type="Pfam" id="PF04264">
    <property type="entry name" value="YceI"/>
    <property type="match status" value="1"/>
</dbReference>
<sequence>MTFLQSTFSNFSQKTARFLAAAACAGGLLSASLPAHAGPLTGTYTLSPSQIETGFSVRVLGRGPVTGAFTNVSGKMILNQNRPEKSRVEVTVDLSSVTTNNNKVTGFLKSSAMFDVAKHPIAKFQSTRVRITGQNTAEVDGVLVMRGKQKRTTLSVTINPNSKGRVAFEVSGAFFRSLYGMDAGLPIYADRVNLNIKGTGRRS</sequence>
<dbReference type="Gene3D" id="2.40.128.110">
    <property type="entry name" value="Lipid/polyisoprenoid-binding, YceI-like"/>
    <property type="match status" value="1"/>
</dbReference>
<dbReference type="PANTHER" id="PTHR34406:SF1">
    <property type="entry name" value="PROTEIN YCEI"/>
    <property type="match status" value="1"/>
</dbReference>
<evidence type="ECO:0000313" key="3">
    <source>
        <dbReference type="EMBL" id="WFE92176.1"/>
    </source>
</evidence>